<keyword evidence="8" id="KW-1185">Reference proteome</keyword>
<dbReference type="PANTHER" id="PTHR45848">
    <property type="entry name" value="DUAL SPECIFICITY PROTEIN PHOSPHATASE 12 FAMILY MEMBER"/>
    <property type="match status" value="1"/>
</dbReference>
<evidence type="ECO:0000259" key="6">
    <source>
        <dbReference type="PROSITE" id="PS00028"/>
    </source>
</evidence>
<name>A0AAD5LLM5_PYTIN</name>
<dbReference type="InterPro" id="IPR013087">
    <property type="entry name" value="Znf_C2H2_type"/>
</dbReference>
<dbReference type="EC" id="3.1.3.48" evidence="2"/>
<evidence type="ECO:0000256" key="4">
    <source>
        <dbReference type="ARBA" id="ARBA00022912"/>
    </source>
</evidence>
<keyword evidence="4" id="KW-0904">Protein phosphatase</keyword>
<dbReference type="GO" id="GO:0004725">
    <property type="term" value="F:protein tyrosine phosphatase activity"/>
    <property type="evidence" value="ECO:0007669"/>
    <property type="project" value="UniProtKB-EC"/>
</dbReference>
<protein>
    <recommendedName>
        <fullName evidence="2">protein-tyrosine-phosphatase</fullName>
        <ecNumber evidence="2">3.1.3.48</ecNumber>
    </recommendedName>
</protein>
<proteinExistence type="inferred from homology"/>
<keyword evidence="3" id="KW-0378">Hydrolase</keyword>
<reference evidence="7" key="1">
    <citation type="submission" date="2021-12" db="EMBL/GenBank/DDBJ databases">
        <title>Prjna785345.</title>
        <authorList>
            <person name="Rujirawat T."/>
            <person name="Krajaejun T."/>
        </authorList>
    </citation>
    <scope>NUCLEOTIDE SEQUENCE</scope>
    <source>
        <strain evidence="7">Pi057C3</strain>
    </source>
</reference>
<dbReference type="PROSITE" id="PS00028">
    <property type="entry name" value="ZINC_FINGER_C2H2_1"/>
    <property type="match status" value="1"/>
</dbReference>
<comment type="caution">
    <text evidence="7">The sequence shown here is derived from an EMBL/GenBank/DDBJ whole genome shotgun (WGS) entry which is preliminary data.</text>
</comment>
<evidence type="ECO:0000256" key="1">
    <source>
        <dbReference type="ARBA" id="ARBA00008601"/>
    </source>
</evidence>
<gene>
    <name evidence="7" type="ORF">P43SY_007713</name>
</gene>
<feature type="compositionally biased region" description="Acidic residues" evidence="5">
    <location>
        <begin position="150"/>
        <end position="159"/>
    </location>
</feature>
<feature type="region of interest" description="Disordered" evidence="5">
    <location>
        <begin position="137"/>
        <end position="176"/>
    </location>
</feature>
<dbReference type="PANTHER" id="PTHR45848:SF4">
    <property type="entry name" value="DUAL SPECIFICITY PROTEIN PHOSPHATASE 12"/>
    <property type="match status" value="1"/>
</dbReference>
<evidence type="ECO:0000256" key="5">
    <source>
        <dbReference type="SAM" id="MobiDB-lite"/>
    </source>
</evidence>
<dbReference type="AlphaFoldDB" id="A0AAD5LLM5"/>
<accession>A0AAD5LLM5</accession>
<dbReference type="EMBL" id="JAKCXM010000042">
    <property type="protein sequence ID" value="KAJ0405612.1"/>
    <property type="molecule type" value="Genomic_DNA"/>
</dbReference>
<organism evidence="7 8">
    <name type="scientific">Pythium insidiosum</name>
    <name type="common">Pythiosis disease agent</name>
    <dbReference type="NCBI Taxonomy" id="114742"/>
    <lineage>
        <taxon>Eukaryota</taxon>
        <taxon>Sar</taxon>
        <taxon>Stramenopiles</taxon>
        <taxon>Oomycota</taxon>
        <taxon>Peronosporomycetes</taxon>
        <taxon>Pythiales</taxon>
        <taxon>Pythiaceae</taxon>
        <taxon>Pythium</taxon>
    </lineage>
</organism>
<dbReference type="GO" id="GO:0008138">
    <property type="term" value="F:protein tyrosine/serine/threonine phosphatase activity"/>
    <property type="evidence" value="ECO:0007669"/>
    <property type="project" value="TreeGrafter"/>
</dbReference>
<sequence length="176" mass="19382">MATAEPMRYACKHCRRVLFTSDDLMEHEPERHSIAARRKLKDAKTTAHHSGMLFVDGCSSWFLTDVLPWMDEDAMAEGKLHCPNEKCLSRVGAFSWSGSQCSCGTWVTPSIKITKSRVDPILASDAIPIVATPVIAVPPPLPSQEHDEQAREEENEPPLDGEAATATEGGEQHSEQ</sequence>
<evidence type="ECO:0000313" key="8">
    <source>
        <dbReference type="Proteomes" id="UP001209570"/>
    </source>
</evidence>
<feature type="domain" description="C2H2-type" evidence="6">
    <location>
        <begin position="11"/>
        <end position="32"/>
    </location>
</feature>
<comment type="similarity">
    <text evidence="1">Belongs to the protein-tyrosine phosphatase family. Non-receptor class dual specificity subfamily.</text>
</comment>
<dbReference type="Proteomes" id="UP001209570">
    <property type="component" value="Unassembled WGS sequence"/>
</dbReference>
<evidence type="ECO:0000256" key="3">
    <source>
        <dbReference type="ARBA" id="ARBA00022801"/>
    </source>
</evidence>
<evidence type="ECO:0000256" key="2">
    <source>
        <dbReference type="ARBA" id="ARBA00013064"/>
    </source>
</evidence>
<evidence type="ECO:0000313" key="7">
    <source>
        <dbReference type="EMBL" id="KAJ0405612.1"/>
    </source>
</evidence>